<keyword evidence="2" id="KW-0472">Membrane</keyword>
<evidence type="ECO:0000256" key="2">
    <source>
        <dbReference type="SAM" id="Phobius"/>
    </source>
</evidence>
<organism evidence="3">
    <name type="scientific">marine sediment metagenome</name>
    <dbReference type="NCBI Taxonomy" id="412755"/>
    <lineage>
        <taxon>unclassified sequences</taxon>
        <taxon>metagenomes</taxon>
        <taxon>ecological metagenomes</taxon>
    </lineage>
</organism>
<proteinExistence type="predicted"/>
<evidence type="ECO:0000256" key="1">
    <source>
        <dbReference type="SAM" id="MobiDB-lite"/>
    </source>
</evidence>
<protein>
    <submittedName>
        <fullName evidence="3">Uncharacterized protein</fullName>
    </submittedName>
</protein>
<reference evidence="3" key="1">
    <citation type="journal article" date="2015" name="Nature">
        <title>Complex archaea that bridge the gap between prokaryotes and eukaryotes.</title>
        <authorList>
            <person name="Spang A."/>
            <person name="Saw J.H."/>
            <person name="Jorgensen S.L."/>
            <person name="Zaremba-Niedzwiedzka K."/>
            <person name="Martijn J."/>
            <person name="Lind A.E."/>
            <person name="van Eijk R."/>
            <person name="Schleper C."/>
            <person name="Guy L."/>
            <person name="Ettema T.J."/>
        </authorList>
    </citation>
    <scope>NUCLEOTIDE SEQUENCE</scope>
</reference>
<comment type="caution">
    <text evidence="3">The sequence shown here is derived from an EMBL/GenBank/DDBJ whole genome shotgun (WGS) entry which is preliminary data.</text>
</comment>
<name>A0A0F9ENK7_9ZZZZ</name>
<feature type="region of interest" description="Disordered" evidence="1">
    <location>
        <begin position="1"/>
        <end position="22"/>
    </location>
</feature>
<feature type="non-terminal residue" evidence="3">
    <location>
        <position position="1"/>
    </location>
</feature>
<sequence>VIVNIEEGTPPEGSGSGAGEKSPSISFGIYFTIPLLFGIILLALKSSKRYRKQKKRI</sequence>
<dbReference type="AlphaFoldDB" id="A0A0F9ENK7"/>
<gene>
    <name evidence="3" type="ORF">LCGC14_2052860</name>
</gene>
<evidence type="ECO:0000313" key="3">
    <source>
        <dbReference type="EMBL" id="KKL75639.1"/>
    </source>
</evidence>
<keyword evidence="2" id="KW-1133">Transmembrane helix</keyword>
<dbReference type="EMBL" id="LAZR01024291">
    <property type="protein sequence ID" value="KKL75639.1"/>
    <property type="molecule type" value="Genomic_DNA"/>
</dbReference>
<feature type="transmembrane region" description="Helical" evidence="2">
    <location>
        <begin position="25"/>
        <end position="44"/>
    </location>
</feature>
<accession>A0A0F9ENK7</accession>
<keyword evidence="2" id="KW-0812">Transmembrane</keyword>